<evidence type="ECO:0000313" key="2">
    <source>
        <dbReference type="EMBL" id="KAJ8400170.1"/>
    </source>
</evidence>
<feature type="region of interest" description="Disordered" evidence="1">
    <location>
        <begin position="1"/>
        <end position="63"/>
    </location>
</feature>
<gene>
    <name evidence="2" type="ORF">AAFF_G00398640</name>
</gene>
<sequence>MRANSTLLLFRHHHQQSTSLHGARAQTEDRSERAHADAGISSARACPSSRGCSVALRPPPKAQGASVNVERSFRYILQLKQEGRGVRMCW</sequence>
<keyword evidence="3" id="KW-1185">Reference proteome</keyword>
<comment type="caution">
    <text evidence="2">The sequence shown here is derived from an EMBL/GenBank/DDBJ whole genome shotgun (WGS) entry which is preliminary data.</text>
</comment>
<proteinExistence type="predicted"/>
<feature type="compositionally biased region" description="Basic and acidic residues" evidence="1">
    <location>
        <begin position="26"/>
        <end position="36"/>
    </location>
</feature>
<evidence type="ECO:0000313" key="3">
    <source>
        <dbReference type="Proteomes" id="UP001221898"/>
    </source>
</evidence>
<organism evidence="2 3">
    <name type="scientific">Aldrovandia affinis</name>
    <dbReference type="NCBI Taxonomy" id="143900"/>
    <lineage>
        <taxon>Eukaryota</taxon>
        <taxon>Metazoa</taxon>
        <taxon>Chordata</taxon>
        <taxon>Craniata</taxon>
        <taxon>Vertebrata</taxon>
        <taxon>Euteleostomi</taxon>
        <taxon>Actinopterygii</taxon>
        <taxon>Neopterygii</taxon>
        <taxon>Teleostei</taxon>
        <taxon>Notacanthiformes</taxon>
        <taxon>Halosauridae</taxon>
        <taxon>Aldrovandia</taxon>
    </lineage>
</organism>
<evidence type="ECO:0000256" key="1">
    <source>
        <dbReference type="SAM" id="MobiDB-lite"/>
    </source>
</evidence>
<name>A0AAD7WKN0_9TELE</name>
<reference evidence="2" key="1">
    <citation type="journal article" date="2023" name="Science">
        <title>Genome structures resolve the early diversification of teleost fishes.</title>
        <authorList>
            <person name="Parey E."/>
            <person name="Louis A."/>
            <person name="Montfort J."/>
            <person name="Bouchez O."/>
            <person name="Roques C."/>
            <person name="Iampietro C."/>
            <person name="Lluch J."/>
            <person name="Castinel A."/>
            <person name="Donnadieu C."/>
            <person name="Desvignes T."/>
            <person name="Floi Bucao C."/>
            <person name="Jouanno E."/>
            <person name="Wen M."/>
            <person name="Mejri S."/>
            <person name="Dirks R."/>
            <person name="Jansen H."/>
            <person name="Henkel C."/>
            <person name="Chen W.J."/>
            <person name="Zahm M."/>
            <person name="Cabau C."/>
            <person name="Klopp C."/>
            <person name="Thompson A.W."/>
            <person name="Robinson-Rechavi M."/>
            <person name="Braasch I."/>
            <person name="Lecointre G."/>
            <person name="Bobe J."/>
            <person name="Postlethwait J.H."/>
            <person name="Berthelot C."/>
            <person name="Roest Crollius H."/>
            <person name="Guiguen Y."/>
        </authorList>
    </citation>
    <scope>NUCLEOTIDE SEQUENCE</scope>
    <source>
        <strain evidence="2">NC1722</strain>
    </source>
</reference>
<dbReference type="AlphaFoldDB" id="A0AAD7WKN0"/>
<dbReference type="Proteomes" id="UP001221898">
    <property type="component" value="Unassembled WGS sequence"/>
</dbReference>
<dbReference type="EMBL" id="JAINUG010000078">
    <property type="protein sequence ID" value="KAJ8400170.1"/>
    <property type="molecule type" value="Genomic_DNA"/>
</dbReference>
<accession>A0AAD7WKN0</accession>
<protein>
    <submittedName>
        <fullName evidence="2">Uncharacterized protein</fullName>
    </submittedName>
</protein>